<accession>A0A2S9JUQ2</accession>
<evidence type="ECO:0000313" key="2">
    <source>
        <dbReference type="Proteomes" id="UP000238642"/>
    </source>
</evidence>
<organism evidence="1 2">
    <name type="scientific">Sphingobacterium gobiense</name>
    <dbReference type="NCBI Taxonomy" id="1382456"/>
    <lineage>
        <taxon>Bacteria</taxon>
        <taxon>Pseudomonadati</taxon>
        <taxon>Bacteroidota</taxon>
        <taxon>Sphingobacteriia</taxon>
        <taxon>Sphingobacteriales</taxon>
        <taxon>Sphingobacteriaceae</taxon>
        <taxon>Sphingobacterium</taxon>
    </lineage>
</organism>
<comment type="caution">
    <text evidence="1">The sequence shown here is derived from an EMBL/GenBank/DDBJ whole genome shotgun (WGS) entry which is preliminary data.</text>
</comment>
<dbReference type="Proteomes" id="UP000238642">
    <property type="component" value="Unassembled WGS sequence"/>
</dbReference>
<dbReference type="AlphaFoldDB" id="A0A2S9JUQ2"/>
<sequence>MRTALFYFVFFLLYIFQACKDPDIELNEEDKFRTVVVYLAANNNLELEAHKNIEQMEKSLGNVDGNLIVYAKLPNNTPSLYHIQKKDGKNAEKTKIKDYEPHDSSDPTTMRLVLEDVKKIFPAKTYGLVLWSHATGWIPSSHGNIKLKSFGDDGGSQMDITDLHSALPYTFDFILFDACSMASVEVLYEIKEKAKYFIASPGEVIANGMPYDKITNDLFATDINTYRLLAKKYHTHYDNLSGLRRSATISVIDASRLKHLAQETRQVLLSQQPAHADYNRDQVQRMDFDRLGNPLIAFDFFDFMKQNYNHATSFQNLKTVLQETVLFSANTPSFNGYPIDKNSGLTCYIPHPDNEKTAHAYYRTLKWYRESGFDKIL</sequence>
<dbReference type="PANTHER" id="PTHR37835">
    <property type="entry name" value="ALPHA-CLOSTRIPAIN"/>
    <property type="match status" value="1"/>
</dbReference>
<keyword evidence="2" id="KW-1185">Reference proteome</keyword>
<dbReference type="PROSITE" id="PS51257">
    <property type="entry name" value="PROKAR_LIPOPROTEIN"/>
    <property type="match status" value="1"/>
</dbReference>
<reference evidence="1 2" key="1">
    <citation type="submission" date="2018-02" db="EMBL/GenBank/DDBJ databases">
        <title>The draft genome of Sphingobacterium gobiense H7.</title>
        <authorList>
            <person name="Li L."/>
            <person name="Liu L."/>
            <person name="Zhang X."/>
            <person name="Wang T."/>
            <person name="Liang L."/>
        </authorList>
    </citation>
    <scope>NUCLEOTIDE SEQUENCE [LARGE SCALE GENOMIC DNA]</scope>
    <source>
        <strain evidence="1 2">ACCC 05757</strain>
    </source>
</reference>
<name>A0A2S9JUQ2_9SPHI</name>
<dbReference type="Pfam" id="PF03415">
    <property type="entry name" value="Peptidase_C11"/>
    <property type="match status" value="1"/>
</dbReference>
<evidence type="ECO:0000313" key="1">
    <source>
        <dbReference type="EMBL" id="PRD56988.1"/>
    </source>
</evidence>
<gene>
    <name evidence="1" type="ORF">C5749_07205</name>
</gene>
<dbReference type="InterPro" id="IPR005077">
    <property type="entry name" value="Peptidase_C11"/>
</dbReference>
<proteinExistence type="predicted"/>
<dbReference type="EMBL" id="PVBS01000001">
    <property type="protein sequence ID" value="PRD56988.1"/>
    <property type="molecule type" value="Genomic_DNA"/>
</dbReference>
<protein>
    <submittedName>
        <fullName evidence="1">Clostripain</fullName>
    </submittedName>
</protein>
<dbReference type="Gene3D" id="3.40.50.11970">
    <property type="match status" value="1"/>
</dbReference>
<dbReference type="RefSeq" id="WP_105724340.1">
    <property type="nucleotide sequence ID" value="NZ_PVBS01000001.1"/>
</dbReference>
<dbReference type="OrthoDB" id="5507507at2"/>
<dbReference type="PANTHER" id="PTHR37835:SF1">
    <property type="entry name" value="ALPHA-CLOSTRIPAIN"/>
    <property type="match status" value="1"/>
</dbReference>